<feature type="domain" description="HMG box" evidence="3">
    <location>
        <begin position="67"/>
        <end position="136"/>
    </location>
</feature>
<evidence type="ECO:0000256" key="2">
    <source>
        <dbReference type="SAM" id="Coils"/>
    </source>
</evidence>
<proteinExistence type="predicted"/>
<dbReference type="GO" id="GO:0003677">
    <property type="term" value="F:DNA binding"/>
    <property type="evidence" value="ECO:0007669"/>
    <property type="project" value="UniProtKB-UniRule"/>
</dbReference>
<dbReference type="HOGENOM" id="CLU_1847793_0_0_1"/>
<evidence type="ECO:0000256" key="1">
    <source>
        <dbReference type="PROSITE-ProRule" id="PRU00267"/>
    </source>
</evidence>
<dbReference type="InterPro" id="IPR036910">
    <property type="entry name" value="HMG_box_dom_sf"/>
</dbReference>
<dbReference type="InterPro" id="IPR009071">
    <property type="entry name" value="HMG_box_dom"/>
</dbReference>
<dbReference type="PANTHER" id="PTHR46912:SF1">
    <property type="entry name" value="HIGH MOBILITY GROUP B PROTEIN 13"/>
    <property type="match status" value="1"/>
</dbReference>
<name>W1NIY2_AMBTC</name>
<dbReference type="Gramene" id="ERM95717">
    <property type="protein sequence ID" value="ERM95717"/>
    <property type="gene ID" value="AMTR_s00023p00232620"/>
</dbReference>
<sequence length="139" mass="16604">MRLEKEKADEILKEKDELLKRKAEEIENRGKAQEKLDSEIKKLQKLKEFKPNLSLPIVQPHPTKEQEKKLNPPYILWCKEHSNQIKSENPKAEFKEISNILGAKWKDLSSKEKKPYEEKYQAERELYLKVLTQKFRNSN</sequence>
<keyword evidence="5" id="KW-1185">Reference proteome</keyword>
<dbReference type="EMBL" id="KI397474">
    <property type="protein sequence ID" value="ERM95717.1"/>
    <property type="molecule type" value="Genomic_DNA"/>
</dbReference>
<dbReference type="SUPFAM" id="SSF47095">
    <property type="entry name" value="HMG-box"/>
    <property type="match status" value="1"/>
</dbReference>
<dbReference type="OMA" id="TLCMSEL"/>
<feature type="DNA-binding region" description="HMG box" evidence="1">
    <location>
        <begin position="67"/>
        <end position="136"/>
    </location>
</feature>
<dbReference type="SMART" id="SM00398">
    <property type="entry name" value="HMG"/>
    <property type="match status" value="1"/>
</dbReference>
<accession>W1NIY2</accession>
<keyword evidence="1" id="KW-0539">Nucleus</keyword>
<dbReference type="STRING" id="13333.W1NIY2"/>
<gene>
    <name evidence="4" type="ORF">AMTR_s00023p00232620</name>
</gene>
<dbReference type="Pfam" id="PF00505">
    <property type="entry name" value="HMG_box"/>
    <property type="match status" value="1"/>
</dbReference>
<feature type="coiled-coil region" evidence="2">
    <location>
        <begin position="1"/>
        <end position="35"/>
    </location>
</feature>
<dbReference type="InterPro" id="IPR044601">
    <property type="entry name" value="HMGB6/HMGB13"/>
</dbReference>
<keyword evidence="1" id="KW-0238">DNA-binding</keyword>
<organism evidence="4 5">
    <name type="scientific">Amborella trichopoda</name>
    <dbReference type="NCBI Taxonomy" id="13333"/>
    <lineage>
        <taxon>Eukaryota</taxon>
        <taxon>Viridiplantae</taxon>
        <taxon>Streptophyta</taxon>
        <taxon>Embryophyta</taxon>
        <taxon>Tracheophyta</taxon>
        <taxon>Spermatophyta</taxon>
        <taxon>Magnoliopsida</taxon>
        <taxon>Amborellales</taxon>
        <taxon>Amborellaceae</taxon>
        <taxon>Amborella</taxon>
    </lineage>
</organism>
<dbReference type="Gene3D" id="1.10.30.10">
    <property type="entry name" value="High mobility group box domain"/>
    <property type="match status" value="1"/>
</dbReference>
<dbReference type="GO" id="GO:0005634">
    <property type="term" value="C:nucleus"/>
    <property type="evidence" value="ECO:0007669"/>
    <property type="project" value="UniProtKB-UniRule"/>
</dbReference>
<dbReference type="PROSITE" id="PS50118">
    <property type="entry name" value="HMG_BOX_2"/>
    <property type="match status" value="1"/>
</dbReference>
<protein>
    <recommendedName>
        <fullName evidence="3">HMG box domain-containing protein</fullName>
    </recommendedName>
</protein>
<keyword evidence="2" id="KW-0175">Coiled coil</keyword>
<dbReference type="PANTHER" id="PTHR46912">
    <property type="entry name" value="HIGH MOBILITY GROUP B PROTEIN 13"/>
    <property type="match status" value="1"/>
</dbReference>
<evidence type="ECO:0000313" key="4">
    <source>
        <dbReference type="EMBL" id="ERM95717.1"/>
    </source>
</evidence>
<dbReference type="AlphaFoldDB" id="W1NIY2"/>
<dbReference type="eggNOG" id="KOG0381">
    <property type="taxonomic scope" value="Eukaryota"/>
</dbReference>
<evidence type="ECO:0000259" key="3">
    <source>
        <dbReference type="PROSITE" id="PS50118"/>
    </source>
</evidence>
<evidence type="ECO:0000313" key="5">
    <source>
        <dbReference type="Proteomes" id="UP000017836"/>
    </source>
</evidence>
<reference evidence="5" key="1">
    <citation type="journal article" date="2013" name="Science">
        <title>The Amborella genome and the evolution of flowering plants.</title>
        <authorList>
            <consortium name="Amborella Genome Project"/>
        </authorList>
    </citation>
    <scope>NUCLEOTIDE SEQUENCE [LARGE SCALE GENOMIC DNA]</scope>
</reference>
<dbReference type="Proteomes" id="UP000017836">
    <property type="component" value="Unassembled WGS sequence"/>
</dbReference>